<dbReference type="eggNOG" id="ENOG502SCES">
    <property type="taxonomic scope" value="Eukaryota"/>
</dbReference>
<dbReference type="STRING" id="2903.R1DHT5"/>
<dbReference type="KEGG" id="ehx:EMIHUDRAFT_227824"/>
<evidence type="ECO:0000256" key="1">
    <source>
        <dbReference type="SAM" id="MobiDB-lite"/>
    </source>
</evidence>
<name>A0A0D3KH33_EMIH1</name>
<feature type="region of interest" description="Disordered" evidence="1">
    <location>
        <begin position="108"/>
        <end position="141"/>
    </location>
</feature>
<dbReference type="Pfam" id="PF11255">
    <property type="entry name" value="DUF3054"/>
    <property type="match status" value="1"/>
</dbReference>
<accession>A0A0D3KH33</accession>
<feature type="transmembrane region" description="Helical" evidence="2">
    <location>
        <begin position="179"/>
        <end position="200"/>
    </location>
</feature>
<feature type="region of interest" description="Disordered" evidence="1">
    <location>
        <begin position="1"/>
        <end position="31"/>
    </location>
</feature>
<keyword evidence="4" id="KW-1185">Reference proteome</keyword>
<sequence>MVSEQDSSSEQDLKASATGAAEQARNRTHASHWSVLRQRGAICSEVEDTPEFSEVFLPLPNKSHFLTWAPAGGLLSRLGLSLATLYVTSAVAFAPPLGKPAPAASRAVVVQSSEQRPGQEPGEPPVAERLAGALSSEQQPFSPRSAVGAALWTGAADAAALLTFAAIGRGNHNSADGSVLTTAAPFLLAWFAVSPAVGAFPANARTVRDAVLPLLPAWALAVPAGCFCRGLLQDRLPASPFWIVALIATAVLLSAGRLALLQISEGERAIDRFVAAIVDEDGGDDDF</sequence>
<keyword evidence="2" id="KW-1133">Transmembrane helix</keyword>
<evidence type="ECO:0000313" key="3">
    <source>
        <dbReference type="EnsemblProtists" id="EOD35068"/>
    </source>
</evidence>
<dbReference type="PANTHER" id="PTHR35283">
    <property type="entry name" value="T12C22.21 PROTEIN"/>
    <property type="match status" value="1"/>
</dbReference>
<feature type="transmembrane region" description="Helical" evidence="2">
    <location>
        <begin position="212"/>
        <end position="232"/>
    </location>
</feature>
<dbReference type="AlphaFoldDB" id="A0A0D3KH33"/>
<dbReference type="InterPro" id="IPR021414">
    <property type="entry name" value="DUF3054"/>
</dbReference>
<feature type="transmembrane region" description="Helical" evidence="2">
    <location>
        <begin position="146"/>
        <end position="167"/>
    </location>
</feature>
<dbReference type="PaxDb" id="2903-EOD35068"/>
<feature type="compositionally biased region" description="Polar residues" evidence="1">
    <location>
        <begin position="1"/>
        <end position="10"/>
    </location>
</feature>
<dbReference type="Proteomes" id="UP000013827">
    <property type="component" value="Unassembled WGS sequence"/>
</dbReference>
<keyword evidence="2" id="KW-0472">Membrane</keyword>
<dbReference type="GeneID" id="17280339"/>
<proteinExistence type="predicted"/>
<dbReference type="PANTHER" id="PTHR35283:SF3">
    <property type="entry name" value="T12C22.21 PROTEIN"/>
    <property type="match status" value="1"/>
</dbReference>
<dbReference type="HOGENOM" id="CLU_084620_0_0_1"/>
<organism evidence="3 4">
    <name type="scientific">Emiliania huxleyi (strain CCMP1516)</name>
    <dbReference type="NCBI Taxonomy" id="280463"/>
    <lineage>
        <taxon>Eukaryota</taxon>
        <taxon>Haptista</taxon>
        <taxon>Haptophyta</taxon>
        <taxon>Prymnesiophyceae</taxon>
        <taxon>Isochrysidales</taxon>
        <taxon>Noelaerhabdaceae</taxon>
        <taxon>Emiliania</taxon>
    </lineage>
</organism>
<evidence type="ECO:0000256" key="2">
    <source>
        <dbReference type="SAM" id="Phobius"/>
    </source>
</evidence>
<dbReference type="EnsemblProtists" id="EOD35068">
    <property type="protein sequence ID" value="EOD35068"/>
    <property type="gene ID" value="EMIHUDRAFT_227824"/>
</dbReference>
<reference evidence="3" key="2">
    <citation type="submission" date="2024-10" db="UniProtKB">
        <authorList>
            <consortium name="EnsemblProtists"/>
        </authorList>
    </citation>
    <scope>IDENTIFICATION</scope>
</reference>
<dbReference type="RefSeq" id="XP_005787497.1">
    <property type="nucleotide sequence ID" value="XM_005787440.1"/>
</dbReference>
<evidence type="ECO:0000313" key="4">
    <source>
        <dbReference type="Proteomes" id="UP000013827"/>
    </source>
</evidence>
<protein>
    <submittedName>
        <fullName evidence="3">Uncharacterized protein</fullName>
    </submittedName>
</protein>
<feature type="transmembrane region" description="Helical" evidence="2">
    <location>
        <begin position="238"/>
        <end position="260"/>
    </location>
</feature>
<reference evidence="4" key="1">
    <citation type="journal article" date="2013" name="Nature">
        <title>Pan genome of the phytoplankton Emiliania underpins its global distribution.</title>
        <authorList>
            <person name="Read B.A."/>
            <person name="Kegel J."/>
            <person name="Klute M.J."/>
            <person name="Kuo A."/>
            <person name="Lefebvre S.C."/>
            <person name="Maumus F."/>
            <person name="Mayer C."/>
            <person name="Miller J."/>
            <person name="Monier A."/>
            <person name="Salamov A."/>
            <person name="Young J."/>
            <person name="Aguilar M."/>
            <person name="Claverie J.M."/>
            <person name="Frickenhaus S."/>
            <person name="Gonzalez K."/>
            <person name="Herman E.K."/>
            <person name="Lin Y.C."/>
            <person name="Napier J."/>
            <person name="Ogata H."/>
            <person name="Sarno A.F."/>
            <person name="Shmutz J."/>
            <person name="Schroeder D."/>
            <person name="de Vargas C."/>
            <person name="Verret F."/>
            <person name="von Dassow P."/>
            <person name="Valentin K."/>
            <person name="Van de Peer Y."/>
            <person name="Wheeler G."/>
            <person name="Dacks J.B."/>
            <person name="Delwiche C.F."/>
            <person name="Dyhrman S.T."/>
            <person name="Glockner G."/>
            <person name="John U."/>
            <person name="Richards T."/>
            <person name="Worden A.Z."/>
            <person name="Zhang X."/>
            <person name="Grigoriev I.V."/>
            <person name="Allen A.E."/>
            <person name="Bidle K."/>
            <person name="Borodovsky M."/>
            <person name="Bowler C."/>
            <person name="Brownlee C."/>
            <person name="Cock J.M."/>
            <person name="Elias M."/>
            <person name="Gladyshev V.N."/>
            <person name="Groth M."/>
            <person name="Guda C."/>
            <person name="Hadaegh A."/>
            <person name="Iglesias-Rodriguez M.D."/>
            <person name="Jenkins J."/>
            <person name="Jones B.M."/>
            <person name="Lawson T."/>
            <person name="Leese F."/>
            <person name="Lindquist E."/>
            <person name="Lobanov A."/>
            <person name="Lomsadze A."/>
            <person name="Malik S.B."/>
            <person name="Marsh M.E."/>
            <person name="Mackinder L."/>
            <person name="Mock T."/>
            <person name="Mueller-Roeber B."/>
            <person name="Pagarete A."/>
            <person name="Parker M."/>
            <person name="Probert I."/>
            <person name="Quesneville H."/>
            <person name="Raines C."/>
            <person name="Rensing S.A."/>
            <person name="Riano-Pachon D.M."/>
            <person name="Richier S."/>
            <person name="Rokitta S."/>
            <person name="Shiraiwa Y."/>
            <person name="Soanes D.M."/>
            <person name="van der Giezen M."/>
            <person name="Wahlund T.M."/>
            <person name="Williams B."/>
            <person name="Wilson W."/>
            <person name="Wolfe G."/>
            <person name="Wurch L.L."/>
        </authorList>
    </citation>
    <scope>NUCLEOTIDE SEQUENCE</scope>
</reference>
<keyword evidence="2" id="KW-0812">Transmembrane</keyword>